<dbReference type="Pfam" id="PF00226">
    <property type="entry name" value="DnaJ"/>
    <property type="match status" value="1"/>
</dbReference>
<dbReference type="InterPro" id="IPR036869">
    <property type="entry name" value="J_dom_sf"/>
</dbReference>
<reference evidence="3 4" key="1">
    <citation type="submission" date="2023-02" db="EMBL/GenBank/DDBJ databases">
        <title>Genome sequence of Sphingomonas naphthae.</title>
        <authorList>
            <person name="Kim S."/>
            <person name="Heo J."/>
            <person name="Kwon S.-W."/>
        </authorList>
    </citation>
    <scope>NUCLEOTIDE SEQUENCE [LARGE SCALE GENOMIC DNA]</scope>
    <source>
        <strain evidence="3 4">KACC 18716</strain>
    </source>
</reference>
<dbReference type="SMART" id="SM00271">
    <property type="entry name" value="DnaJ"/>
    <property type="match status" value="1"/>
</dbReference>
<evidence type="ECO:0000256" key="1">
    <source>
        <dbReference type="SAM" id="MobiDB-lite"/>
    </source>
</evidence>
<dbReference type="Proteomes" id="UP001220395">
    <property type="component" value="Chromosome"/>
</dbReference>
<dbReference type="SUPFAM" id="SSF46565">
    <property type="entry name" value="Chaperone J-domain"/>
    <property type="match status" value="1"/>
</dbReference>
<feature type="compositionally biased region" description="Basic and acidic residues" evidence="1">
    <location>
        <begin position="32"/>
        <end position="43"/>
    </location>
</feature>
<feature type="region of interest" description="Disordered" evidence="1">
    <location>
        <begin position="1"/>
        <end position="43"/>
    </location>
</feature>
<organism evidence="3 4">
    <name type="scientific">Sphingomonas naphthae</name>
    <dbReference type="NCBI Taxonomy" id="1813468"/>
    <lineage>
        <taxon>Bacteria</taxon>
        <taxon>Pseudomonadati</taxon>
        <taxon>Pseudomonadota</taxon>
        <taxon>Alphaproteobacteria</taxon>
        <taxon>Sphingomonadales</taxon>
        <taxon>Sphingomonadaceae</taxon>
        <taxon>Sphingomonas</taxon>
    </lineage>
</organism>
<sequence length="199" mass="22358">MNDERGKRQSRWHGRIEGTGRACDSPGCTAEGEFRAPSADRGRGGFDGPGDWRWLCLDHVRAFNAGYNFFEGMTTEEIEAQQRPYAGWERETRAFSSAPGGTPRWADFTDPLDAIQARFGRGPGGEQRKDGKPLSDADRRALKVLGLDTQADRRALRQRYAELVRRYHPDRNGGDRSHEKALTEVIEAYTRLKSAPAFA</sequence>
<evidence type="ECO:0000259" key="2">
    <source>
        <dbReference type="PROSITE" id="PS50076"/>
    </source>
</evidence>
<feature type="domain" description="J" evidence="2">
    <location>
        <begin position="140"/>
        <end position="197"/>
    </location>
</feature>
<evidence type="ECO:0000313" key="4">
    <source>
        <dbReference type="Proteomes" id="UP001220395"/>
    </source>
</evidence>
<name>A0ABY7TKW2_9SPHN</name>
<accession>A0ABY7TKW2</accession>
<gene>
    <name evidence="3" type="ORF">PQ455_01135</name>
</gene>
<proteinExistence type="predicted"/>
<evidence type="ECO:0000313" key="3">
    <source>
        <dbReference type="EMBL" id="WCT73867.1"/>
    </source>
</evidence>
<dbReference type="EMBL" id="CP117411">
    <property type="protein sequence ID" value="WCT73867.1"/>
    <property type="molecule type" value="Genomic_DNA"/>
</dbReference>
<dbReference type="RefSeq" id="WP_273688455.1">
    <property type="nucleotide sequence ID" value="NZ_CP117411.1"/>
</dbReference>
<dbReference type="InterPro" id="IPR001623">
    <property type="entry name" value="DnaJ_domain"/>
</dbReference>
<dbReference type="CDD" id="cd06257">
    <property type="entry name" value="DnaJ"/>
    <property type="match status" value="1"/>
</dbReference>
<dbReference type="PROSITE" id="PS50076">
    <property type="entry name" value="DNAJ_2"/>
    <property type="match status" value="1"/>
</dbReference>
<dbReference type="PRINTS" id="PR00625">
    <property type="entry name" value="JDOMAIN"/>
</dbReference>
<dbReference type="Gene3D" id="1.10.287.110">
    <property type="entry name" value="DnaJ domain"/>
    <property type="match status" value="1"/>
</dbReference>
<protein>
    <submittedName>
        <fullName evidence="3">J domain-containing protein</fullName>
    </submittedName>
</protein>
<keyword evidence="4" id="KW-1185">Reference proteome</keyword>